<feature type="compositionally biased region" description="Basic and acidic residues" evidence="1">
    <location>
        <begin position="814"/>
        <end position="823"/>
    </location>
</feature>
<feature type="region of interest" description="Disordered" evidence="1">
    <location>
        <begin position="538"/>
        <end position="617"/>
    </location>
</feature>
<keyword evidence="3" id="KW-1185">Reference proteome</keyword>
<feature type="compositionally biased region" description="Polar residues" evidence="1">
    <location>
        <begin position="448"/>
        <end position="479"/>
    </location>
</feature>
<feature type="region of interest" description="Disordered" evidence="1">
    <location>
        <begin position="1"/>
        <end position="120"/>
    </location>
</feature>
<feature type="compositionally biased region" description="Polar residues" evidence="1">
    <location>
        <begin position="70"/>
        <end position="104"/>
    </location>
</feature>
<feature type="compositionally biased region" description="Pro residues" evidence="1">
    <location>
        <begin position="545"/>
        <end position="569"/>
    </location>
</feature>
<feature type="compositionally biased region" description="Basic and acidic residues" evidence="1">
    <location>
        <begin position="836"/>
        <end position="850"/>
    </location>
</feature>
<feature type="compositionally biased region" description="Pro residues" evidence="1">
    <location>
        <begin position="602"/>
        <end position="611"/>
    </location>
</feature>
<comment type="caution">
    <text evidence="2">The sequence shown here is derived from an EMBL/GenBank/DDBJ whole genome shotgun (WGS) entry which is preliminary data.</text>
</comment>
<feature type="region of interest" description="Disordered" evidence="1">
    <location>
        <begin position="813"/>
        <end position="884"/>
    </location>
</feature>
<proteinExistence type="predicted"/>
<sequence length="992" mass="108434">MADRNEATKNSLHSRSAAGSTNGRSLNVPHGVPSRPLTGPPSGLLQPSHYSLPPRPPSGPIPTTRPFTPLSPSFSDIAVSTPSTSRAPSSIQHPSGSGVTTAQLHRSYPAAPPNSRRRVQEEVDITSHEQFPTLAAGTQVKQTKRKGFKSKVEKKEPVEDKVGEAAISGGVSVDIGVAPVAVSLPEIKVVEVDDKTEAQVEVPAIDIEAPTTDIEAPTTDIEAPATDIEAPAIEIKIPTIEIEVPTIEIEAPAVEGGVILTSTFHIDEKATSIPLPQTPLHTSPPHTPLPHTPLLQTPPSLTPLVQTPLVQSPLVQTPLQTSPFEAPPFQIPPFQIPPFQVPPFPIPPFQVPPVHAPPIAFIPPPIISSPFLSPLPQFHPGNITPEGQYHLGNITHQYHPGNITPHNQYHPGNVTPEGQYHLGNTMPQYHPGNIPLEEQYQLRNFTSHDQYQPGNITPHGQYQPGNMHLQNQYQPGNISHQDRYRPGNITPQDQYQPGPSPSTSISPGFQTANSSFHADRSAQLTPVPYSRAPSFRSGGFLSPFLTPPSGGPGPSTPISPSSRPPPPPSSGQFQLQPPQPPPSVIEHQSAQPQGQTPVQMPGDPPPHPPLRPPRRALSPTEVDRTMWNIMQNLNPIYSSDTFARSAYQAGLEDPGKLIRASISANRSGLRDPHAHLWSYNGEPAQAVWTKEEYDWDEVDAPDEVYLNEVQEMKLRFAIHKLGLHGLEELIASTRFYVLRVLVAAFEETDVNQIWKKYVTIGRDPCAGYSYSLNRKVQVLMTHLRQAGRHCFLQFQKKYQMGVVNPMSSLAIRSQETEPRDEQSNGKGKGKVVVSTRENDHPKGKTIDKKSPPGNSSRIQPLVSSGNGSNGSSSNKGSPKKRLTNVPFDSGYKSFAMILQLASIWDENKYRWYIDAFEEFKFTELIRLRKDIMEGNGNPHEWNFRKEFDPRVPYEVASRSGGGIGGATGLGRPGPSSGPPGGRFPGRFPDSHF</sequence>
<feature type="region of interest" description="Disordered" evidence="1">
    <location>
        <begin position="958"/>
        <end position="992"/>
    </location>
</feature>
<feature type="compositionally biased region" description="Gly residues" evidence="1">
    <location>
        <begin position="959"/>
        <end position="971"/>
    </location>
</feature>
<organism evidence="2 3">
    <name type="scientific">Arthrobotrys musiformis</name>
    <dbReference type="NCBI Taxonomy" id="47236"/>
    <lineage>
        <taxon>Eukaryota</taxon>
        <taxon>Fungi</taxon>
        <taxon>Dikarya</taxon>
        <taxon>Ascomycota</taxon>
        <taxon>Pezizomycotina</taxon>
        <taxon>Orbiliomycetes</taxon>
        <taxon>Orbiliales</taxon>
        <taxon>Orbiliaceae</taxon>
        <taxon>Arthrobotrys</taxon>
    </lineage>
</organism>
<name>A0AAV9VWE6_9PEZI</name>
<dbReference type="EMBL" id="JAVHJL010000009">
    <property type="protein sequence ID" value="KAK6497779.1"/>
    <property type="molecule type" value="Genomic_DNA"/>
</dbReference>
<dbReference type="Proteomes" id="UP001370758">
    <property type="component" value="Unassembled WGS sequence"/>
</dbReference>
<feature type="compositionally biased region" description="Polar residues" evidence="1">
    <location>
        <begin position="8"/>
        <end position="25"/>
    </location>
</feature>
<evidence type="ECO:0000256" key="1">
    <source>
        <dbReference type="SAM" id="MobiDB-lite"/>
    </source>
</evidence>
<dbReference type="AlphaFoldDB" id="A0AAV9VWE6"/>
<feature type="compositionally biased region" description="Polar residues" evidence="1">
    <location>
        <begin position="586"/>
        <end position="596"/>
    </location>
</feature>
<feature type="region of interest" description="Disordered" evidence="1">
    <location>
        <begin position="448"/>
        <end position="513"/>
    </location>
</feature>
<feature type="compositionally biased region" description="Low complexity" evidence="1">
    <location>
        <begin position="863"/>
        <end position="876"/>
    </location>
</feature>
<gene>
    <name evidence="2" type="ORF">TWF481_012181</name>
</gene>
<evidence type="ECO:0000313" key="2">
    <source>
        <dbReference type="EMBL" id="KAK6497779.1"/>
    </source>
</evidence>
<feature type="compositionally biased region" description="Polar residues" evidence="1">
    <location>
        <begin position="852"/>
        <end position="862"/>
    </location>
</feature>
<accession>A0AAV9VWE6</accession>
<protein>
    <submittedName>
        <fullName evidence="2">Uncharacterized protein</fullName>
    </submittedName>
</protein>
<evidence type="ECO:0000313" key="3">
    <source>
        <dbReference type="Proteomes" id="UP001370758"/>
    </source>
</evidence>
<reference evidence="2 3" key="1">
    <citation type="submission" date="2023-08" db="EMBL/GenBank/DDBJ databases">
        <authorList>
            <person name="Palmer J.M."/>
        </authorList>
    </citation>
    <scope>NUCLEOTIDE SEQUENCE [LARGE SCALE GENOMIC DNA]</scope>
    <source>
        <strain evidence="2 3">TWF481</strain>
    </source>
</reference>